<feature type="domain" description="CO dehydrogenase flavoprotein C-terminal" evidence="1">
    <location>
        <begin position="5"/>
        <end position="77"/>
    </location>
</feature>
<protein>
    <recommendedName>
        <fullName evidence="1">CO dehydrogenase flavoprotein C-terminal domain-containing protein</fullName>
    </recommendedName>
</protein>
<gene>
    <name evidence="2" type="ORF">QVN30_00880</name>
</gene>
<dbReference type="SUPFAM" id="SSF55447">
    <property type="entry name" value="CO dehydrogenase flavoprotein C-terminal domain-like"/>
    <property type="match status" value="1"/>
</dbReference>
<dbReference type="Pfam" id="PF03450">
    <property type="entry name" value="CO_deh_flav_C"/>
    <property type="match status" value="1"/>
</dbReference>
<evidence type="ECO:0000259" key="1">
    <source>
        <dbReference type="Pfam" id="PF03450"/>
    </source>
</evidence>
<dbReference type="Gene3D" id="3.30.390.50">
    <property type="entry name" value="CO dehydrogenase flavoprotein, C-terminal domain"/>
    <property type="match status" value="1"/>
</dbReference>
<dbReference type="RefSeq" id="WP_289835061.1">
    <property type="nucleotide sequence ID" value="NZ_JAUEIQ010000001.1"/>
</dbReference>
<accession>A0ABT7XBT7</accession>
<comment type="caution">
    <text evidence="2">The sequence shown here is derived from an EMBL/GenBank/DDBJ whole genome shotgun (WGS) entry which is preliminary data.</text>
</comment>
<name>A0ABT7XBT7_9ACTN</name>
<sequence>MPIAHIADIRLAFGVAGPYPKRAIATEDALRGLAVDEAVAAVGDLACEEMNPRTSWRASKEFRLQLIAELSRRLIRETAIKGGADA</sequence>
<dbReference type="InterPro" id="IPR036683">
    <property type="entry name" value="CO_DH_flav_C_dom_sf"/>
</dbReference>
<reference evidence="2" key="2">
    <citation type="submission" date="2024-05" db="EMBL/GenBank/DDBJ databases">
        <title>Identification and characterization of horizontal gene transfer across gut microbiota members of farm animals based on homology search.</title>
        <authorList>
            <person name="Schwarzerova J."/>
            <person name="Nykrynova M."/>
            <person name="Jureckova K."/>
            <person name="Cejkova D."/>
            <person name="Rychlik I."/>
        </authorList>
    </citation>
    <scope>NUCLEOTIDE SEQUENCE</scope>
    <source>
        <strain evidence="2">176_SSukc20</strain>
    </source>
</reference>
<dbReference type="InterPro" id="IPR005107">
    <property type="entry name" value="CO_DH_flav_C"/>
</dbReference>
<reference evidence="2" key="1">
    <citation type="submission" date="2023-06" db="EMBL/GenBank/DDBJ databases">
        <authorList>
            <person name="Zeman M."/>
            <person name="Kubasova T."/>
            <person name="Jahodarova E."/>
            <person name="Nykrynova M."/>
            <person name="Rychlik I."/>
        </authorList>
    </citation>
    <scope>NUCLEOTIDE SEQUENCE</scope>
    <source>
        <strain evidence="2">176_SSukc20</strain>
    </source>
</reference>
<proteinExistence type="predicted"/>
<evidence type="ECO:0000313" key="2">
    <source>
        <dbReference type="EMBL" id="MDN0062862.1"/>
    </source>
</evidence>
<dbReference type="Proteomes" id="UP001168435">
    <property type="component" value="Unassembled WGS sequence"/>
</dbReference>
<evidence type="ECO:0000313" key="3">
    <source>
        <dbReference type="Proteomes" id="UP001168435"/>
    </source>
</evidence>
<organism evidence="2 3">
    <name type="scientific">Collinsella ihumii</name>
    <dbReference type="NCBI Taxonomy" id="1720204"/>
    <lineage>
        <taxon>Bacteria</taxon>
        <taxon>Bacillati</taxon>
        <taxon>Actinomycetota</taxon>
        <taxon>Coriobacteriia</taxon>
        <taxon>Coriobacteriales</taxon>
        <taxon>Coriobacteriaceae</taxon>
        <taxon>Collinsella</taxon>
    </lineage>
</organism>
<dbReference type="EMBL" id="JAUEIQ010000001">
    <property type="protein sequence ID" value="MDN0062862.1"/>
    <property type="molecule type" value="Genomic_DNA"/>
</dbReference>
<keyword evidence="3" id="KW-1185">Reference proteome</keyword>